<comment type="caution">
    <text evidence="1">The sequence shown here is derived from an EMBL/GenBank/DDBJ whole genome shotgun (WGS) entry which is preliminary data.</text>
</comment>
<reference evidence="1 2" key="1">
    <citation type="submission" date="2021-06" db="EMBL/GenBank/DDBJ databases">
        <authorList>
            <person name="Kallberg Y."/>
            <person name="Tangrot J."/>
            <person name="Rosling A."/>
        </authorList>
    </citation>
    <scope>NUCLEOTIDE SEQUENCE [LARGE SCALE GENOMIC DNA]</scope>
    <source>
        <strain evidence="1 2">120-4 pot B 10/14</strain>
    </source>
</reference>
<protein>
    <submittedName>
        <fullName evidence="1">45446_t:CDS:1</fullName>
    </submittedName>
</protein>
<keyword evidence="2" id="KW-1185">Reference proteome</keyword>
<evidence type="ECO:0000313" key="2">
    <source>
        <dbReference type="Proteomes" id="UP000789901"/>
    </source>
</evidence>
<dbReference type="Proteomes" id="UP000789901">
    <property type="component" value="Unassembled WGS sequence"/>
</dbReference>
<organism evidence="1 2">
    <name type="scientific">Gigaspora margarita</name>
    <dbReference type="NCBI Taxonomy" id="4874"/>
    <lineage>
        <taxon>Eukaryota</taxon>
        <taxon>Fungi</taxon>
        <taxon>Fungi incertae sedis</taxon>
        <taxon>Mucoromycota</taxon>
        <taxon>Glomeromycotina</taxon>
        <taxon>Glomeromycetes</taxon>
        <taxon>Diversisporales</taxon>
        <taxon>Gigasporaceae</taxon>
        <taxon>Gigaspora</taxon>
    </lineage>
</organism>
<evidence type="ECO:0000313" key="1">
    <source>
        <dbReference type="EMBL" id="CAG8725457.1"/>
    </source>
</evidence>
<name>A0ABN7V3N0_GIGMA</name>
<dbReference type="EMBL" id="CAJVQB010008991">
    <property type="protein sequence ID" value="CAG8725457.1"/>
    <property type="molecule type" value="Genomic_DNA"/>
</dbReference>
<sequence>MSNIIAIIIQEDYDLIIKILKNSTNTSIGIAKGNFWAKNNFYLYDLKTFQNSILQLMEVKNANSNDKPGWVICLFQNLYTVLEKIHSNIHKHSGSKKTFDAGMIKNSNKTPKNVLFVWMEDNNRKDWSIGLSIVTYLLEGIIEDEEVSENENNDFSNEYKDFNKINQVNNIEKSSAS</sequence>
<proteinExistence type="predicted"/>
<gene>
    <name evidence="1" type="ORF">GMARGA_LOCUS13893</name>
</gene>
<accession>A0ABN7V3N0</accession>